<reference evidence="1 2" key="1">
    <citation type="submission" date="2024-05" db="EMBL/GenBank/DDBJ databases">
        <title>Genetic variation in Jamaican populations of the coffee berry borer (Hypothenemus hampei).</title>
        <authorList>
            <person name="Errbii M."/>
            <person name="Myrie A."/>
        </authorList>
    </citation>
    <scope>NUCLEOTIDE SEQUENCE [LARGE SCALE GENOMIC DNA]</scope>
    <source>
        <strain evidence="1">JA-Hopewell-2020-01-JO</strain>
        <tissue evidence="1">Whole body</tissue>
    </source>
</reference>
<dbReference type="PANTHER" id="PTHR13088:SF3">
    <property type="entry name" value="FAS APOPTOTIC INHIBITORY MOLECULE 1"/>
    <property type="match status" value="1"/>
</dbReference>
<name>A0ABD1F4J6_HYPHA</name>
<protein>
    <recommendedName>
        <fullName evidence="3">Fas apoptotic inhibitory molecule 1</fullName>
    </recommendedName>
</protein>
<evidence type="ECO:0008006" key="3">
    <source>
        <dbReference type="Google" id="ProtNLM"/>
    </source>
</evidence>
<sequence length="192" mass="22289">MTSEDSKKPQDRTDLVAYWSVPLLDGVHLVEFEHGTKTGKRILSVDGKEIFRKEWMFKLVGDIKFTLGKQLAKCELRVDPIPPFSFSYTLWIDGKPLEKFIEKQLESINYWNVVENGKRYAVVLAKHTLEILVNGEVVEAQREFIENGTEMLFNIDETDARIRSNSKLNNKEILYDLYINGRLVLNDSNNNY</sequence>
<dbReference type="FunFam" id="2.40.128.180:FF:000001">
    <property type="entry name" value="Fas apoptotic inhibitory molecule 1"/>
    <property type="match status" value="1"/>
</dbReference>
<evidence type="ECO:0000313" key="1">
    <source>
        <dbReference type="EMBL" id="KAL1512517.1"/>
    </source>
</evidence>
<dbReference type="InterPro" id="IPR038513">
    <property type="entry name" value="FAIM1_dom_sf"/>
</dbReference>
<comment type="caution">
    <text evidence="1">The sequence shown here is derived from an EMBL/GenBank/DDBJ whole genome shotgun (WGS) entry which is preliminary data.</text>
</comment>
<dbReference type="Pfam" id="PF06905">
    <property type="entry name" value="FAIM1"/>
    <property type="match status" value="1"/>
</dbReference>
<organism evidence="1 2">
    <name type="scientific">Hypothenemus hampei</name>
    <name type="common">Coffee berry borer</name>
    <dbReference type="NCBI Taxonomy" id="57062"/>
    <lineage>
        <taxon>Eukaryota</taxon>
        <taxon>Metazoa</taxon>
        <taxon>Ecdysozoa</taxon>
        <taxon>Arthropoda</taxon>
        <taxon>Hexapoda</taxon>
        <taxon>Insecta</taxon>
        <taxon>Pterygota</taxon>
        <taxon>Neoptera</taxon>
        <taxon>Endopterygota</taxon>
        <taxon>Coleoptera</taxon>
        <taxon>Polyphaga</taxon>
        <taxon>Cucujiformia</taxon>
        <taxon>Curculionidae</taxon>
        <taxon>Scolytinae</taxon>
        <taxon>Hypothenemus</taxon>
    </lineage>
</organism>
<dbReference type="InterPro" id="IPR010695">
    <property type="entry name" value="FAIM1"/>
</dbReference>
<keyword evidence="2" id="KW-1185">Reference proteome</keyword>
<evidence type="ECO:0000313" key="2">
    <source>
        <dbReference type="Proteomes" id="UP001566132"/>
    </source>
</evidence>
<gene>
    <name evidence="1" type="ORF">ABEB36_002099</name>
</gene>
<dbReference type="PANTHER" id="PTHR13088">
    <property type="entry name" value="FAS APOPTOTIC INHIBITORY MOLECULE FAIM"/>
    <property type="match status" value="1"/>
</dbReference>
<dbReference type="Proteomes" id="UP001566132">
    <property type="component" value="Unassembled WGS sequence"/>
</dbReference>
<dbReference type="Gene3D" id="2.40.128.180">
    <property type="match status" value="2"/>
</dbReference>
<dbReference type="AlphaFoldDB" id="A0ABD1F4J6"/>
<dbReference type="EMBL" id="JBDJPC010000002">
    <property type="protein sequence ID" value="KAL1512517.1"/>
    <property type="molecule type" value="Genomic_DNA"/>
</dbReference>
<accession>A0ABD1F4J6</accession>
<proteinExistence type="predicted"/>